<evidence type="ECO:0000313" key="10">
    <source>
        <dbReference type="Proteomes" id="UP000471447"/>
    </source>
</evidence>
<dbReference type="AlphaFoldDB" id="A0A412W591"/>
<dbReference type="SUPFAM" id="SSF52540">
    <property type="entry name" value="P-loop containing nucleoside triphosphate hydrolases"/>
    <property type="match status" value="1"/>
</dbReference>
<protein>
    <submittedName>
        <fullName evidence="8">AAA family ATPase</fullName>
    </submittedName>
</protein>
<dbReference type="RefSeq" id="WP_117808973.1">
    <property type="nucleotide sequence ID" value="NZ_CP183042.1"/>
</dbReference>
<dbReference type="Proteomes" id="UP000471447">
    <property type="component" value="Unassembled WGS sequence"/>
</dbReference>
<dbReference type="Pfam" id="PF17866">
    <property type="entry name" value="AAA_lid_6"/>
    <property type="match status" value="1"/>
</dbReference>
<reference evidence="6 10" key="2">
    <citation type="journal article" date="2019" name="Nat. Med.">
        <title>A library of human gut bacterial isolates paired with longitudinal multiomics data enables mechanistic microbiome research.</title>
        <authorList>
            <person name="Poyet M."/>
            <person name="Groussin M."/>
            <person name="Gibbons S.M."/>
            <person name="Avila-Pacheco J."/>
            <person name="Jiang X."/>
            <person name="Kearney S.M."/>
            <person name="Perrotta A.R."/>
            <person name="Berdy B."/>
            <person name="Zhao S."/>
            <person name="Lieberman T.D."/>
            <person name="Swanson P.K."/>
            <person name="Smith M."/>
            <person name="Roesemann S."/>
            <person name="Alexander J.E."/>
            <person name="Rich S.A."/>
            <person name="Livny J."/>
            <person name="Vlamakis H."/>
            <person name="Clish C."/>
            <person name="Bullock K."/>
            <person name="Deik A."/>
            <person name="Scott J."/>
            <person name="Pierce K.A."/>
            <person name="Xavier R.J."/>
            <person name="Alm E.J."/>
        </authorList>
    </citation>
    <scope>NUCLEOTIDE SEQUENCE [LARGE SCALE GENOMIC DNA]</scope>
    <source>
        <strain evidence="6 10">BIOML-A7</strain>
    </source>
</reference>
<evidence type="ECO:0000313" key="9">
    <source>
        <dbReference type="Proteomes" id="UP000283369"/>
    </source>
</evidence>
<evidence type="ECO:0000313" key="8">
    <source>
        <dbReference type="EMBL" id="RGV19014.1"/>
    </source>
</evidence>
<dbReference type="Gene3D" id="3.40.50.300">
    <property type="entry name" value="P-loop containing nucleotide triphosphate hydrolases"/>
    <property type="match status" value="1"/>
</dbReference>
<evidence type="ECO:0000256" key="4">
    <source>
        <dbReference type="SAM" id="Phobius"/>
    </source>
</evidence>
<dbReference type="EMBL" id="JAIWWW010000047">
    <property type="protein sequence ID" value="MCA4525667.1"/>
    <property type="molecule type" value="Genomic_DNA"/>
</dbReference>
<keyword evidence="3" id="KW-0067">ATP-binding</keyword>
<dbReference type="PRINTS" id="PR00819">
    <property type="entry name" value="CBXCFQXSUPER"/>
</dbReference>
<evidence type="ECO:0000259" key="5">
    <source>
        <dbReference type="SMART" id="SM00382"/>
    </source>
</evidence>
<proteinExistence type="inferred from homology"/>
<dbReference type="InterPro" id="IPR041627">
    <property type="entry name" value="AAA_lid_6"/>
</dbReference>
<dbReference type="PANTHER" id="PTHR43392:SF2">
    <property type="entry name" value="AAA-TYPE ATPASE FAMILY PROTEIN _ ANKYRIN REPEAT FAMILY PROTEIN"/>
    <property type="match status" value="1"/>
</dbReference>
<dbReference type="PANTHER" id="PTHR43392">
    <property type="entry name" value="AAA-TYPE ATPASE FAMILY PROTEIN / ANKYRIN REPEAT FAMILY PROTEIN"/>
    <property type="match status" value="1"/>
</dbReference>
<dbReference type="EMBL" id="WDCG01000031">
    <property type="protein sequence ID" value="KAB6418997.1"/>
    <property type="molecule type" value="Genomic_DNA"/>
</dbReference>
<dbReference type="FunFam" id="3.40.50.300:FF:000216">
    <property type="entry name" value="Type VII secretion ATPase EccA"/>
    <property type="match status" value="1"/>
</dbReference>
<comment type="similarity">
    <text evidence="1">Belongs to the CbxX/CfxQ family.</text>
</comment>
<evidence type="ECO:0000256" key="1">
    <source>
        <dbReference type="ARBA" id="ARBA00010378"/>
    </source>
</evidence>
<sequence>MKKISITGYLIIAICFILLWMSWVWTFLIIPILWFCIKYDIFYIHFVKSLTHASSLYTKANILLIQYLPFYDHSTSMITMASRIKTHKCLIGNRKLQYLLALDLIELYLNNGGNPTNLRNDKGQTLIMLIQALYKCSPDIQTFRYDADLDSPYSVIYPKDTNFILDKDGNFSITKIWFAYSIYEQSILHTIQILPQLKRINPTVNKGFYLDIYNNCHDNSKEFSVFFQILKDFFRKPEILMEQYNIQKRKQELEKLKYGTILSQEITDSDDIQSSANKENEVSSKHAYHNIQEVYNEFHELIGLQEVKQELETFINTITIQQERQRNGMPISNLSYHCAFIGSPGTGKTTVARILAKAYKLLGIITNGDLIEVGRSDLVSAYLGQTAIKTNELVDKSIGNVLFIDEAYSLFERKDDSYGKEAIDTLITRMENDRNNLVIILAGYEKEMTDFLSTNPGMMSRINRYIHFQDYNTQELTDIFTKMTSKNAYSLSPESQKILHEKMQYVYSHRSNTFGNARFVRNLFEKCIEEQANRIASIQIKDEKTLIELTTSDILNAIQKIKY</sequence>
<dbReference type="Pfam" id="PF00004">
    <property type="entry name" value="AAA"/>
    <property type="match status" value="1"/>
</dbReference>
<dbReference type="GO" id="GO:0016887">
    <property type="term" value="F:ATP hydrolysis activity"/>
    <property type="evidence" value="ECO:0007669"/>
    <property type="project" value="InterPro"/>
</dbReference>
<gene>
    <name evidence="8" type="ORF">DWW25_01545</name>
    <name evidence="6" type="ORF">GAZ26_21675</name>
    <name evidence="7" type="ORF">LDZ35_20920</name>
</gene>
<organism evidence="8 9">
    <name type="scientific">Bacteroides xylanisolvens</name>
    <dbReference type="NCBI Taxonomy" id="371601"/>
    <lineage>
        <taxon>Bacteria</taxon>
        <taxon>Pseudomonadati</taxon>
        <taxon>Bacteroidota</taxon>
        <taxon>Bacteroidia</taxon>
        <taxon>Bacteroidales</taxon>
        <taxon>Bacteroidaceae</taxon>
        <taxon>Bacteroides</taxon>
    </lineage>
</organism>
<evidence type="ECO:0000313" key="6">
    <source>
        <dbReference type="EMBL" id="KAB6418997.1"/>
    </source>
</evidence>
<dbReference type="InterPro" id="IPR003593">
    <property type="entry name" value="AAA+_ATPase"/>
</dbReference>
<dbReference type="Proteomes" id="UP000283369">
    <property type="component" value="Unassembled WGS sequence"/>
</dbReference>
<dbReference type="InterPro" id="IPR027417">
    <property type="entry name" value="P-loop_NTPase"/>
</dbReference>
<keyword evidence="4" id="KW-0472">Membrane</keyword>
<dbReference type="InterPro" id="IPR000641">
    <property type="entry name" value="CbxX/CfxQ"/>
</dbReference>
<keyword evidence="4" id="KW-0812">Transmembrane</keyword>
<feature type="domain" description="AAA+ ATPase" evidence="5">
    <location>
        <begin position="334"/>
        <end position="472"/>
    </location>
</feature>
<evidence type="ECO:0000256" key="3">
    <source>
        <dbReference type="ARBA" id="ARBA00022840"/>
    </source>
</evidence>
<reference evidence="7" key="3">
    <citation type="submission" date="2023-08" db="EMBL/GenBank/DDBJ databases">
        <title>Mucin Metabolism Genes Underlie the Key Renovations of Bacteroides xylanisolvens Genomes in Captive Great Apes.</title>
        <authorList>
            <person name="Nishida A.H."/>
        </authorList>
    </citation>
    <scope>NUCLEOTIDE SEQUENCE</scope>
    <source>
        <strain evidence="7">P19.10B</strain>
    </source>
</reference>
<keyword evidence="4" id="KW-1133">Transmembrane helix</keyword>
<feature type="transmembrane region" description="Helical" evidence="4">
    <location>
        <begin position="7"/>
        <end position="34"/>
    </location>
</feature>
<evidence type="ECO:0000313" key="7">
    <source>
        <dbReference type="EMBL" id="MCA4525667.1"/>
    </source>
</evidence>
<dbReference type="InterPro" id="IPR050773">
    <property type="entry name" value="CbxX/CfxQ_RuBisCO_ESX"/>
</dbReference>
<dbReference type="GO" id="GO:0005524">
    <property type="term" value="F:ATP binding"/>
    <property type="evidence" value="ECO:0007669"/>
    <property type="project" value="UniProtKB-KW"/>
</dbReference>
<name>A0A412W591_9BACE</name>
<evidence type="ECO:0000256" key="2">
    <source>
        <dbReference type="ARBA" id="ARBA00022741"/>
    </source>
</evidence>
<dbReference type="InterPro" id="IPR003959">
    <property type="entry name" value="ATPase_AAA_core"/>
</dbReference>
<keyword evidence="2" id="KW-0547">Nucleotide-binding</keyword>
<accession>A0A412W591</accession>
<dbReference type="EMBL" id="QRYV01000002">
    <property type="protein sequence ID" value="RGV19014.1"/>
    <property type="molecule type" value="Genomic_DNA"/>
</dbReference>
<dbReference type="Gene3D" id="1.10.8.60">
    <property type="match status" value="1"/>
</dbReference>
<reference evidence="8 9" key="1">
    <citation type="submission" date="2018-08" db="EMBL/GenBank/DDBJ databases">
        <title>A genome reference for cultivated species of the human gut microbiota.</title>
        <authorList>
            <person name="Zou Y."/>
            <person name="Xue W."/>
            <person name="Luo G."/>
        </authorList>
    </citation>
    <scope>NUCLEOTIDE SEQUENCE [LARGE SCALE GENOMIC DNA]</scope>
    <source>
        <strain evidence="8 9">AF14-7</strain>
    </source>
</reference>
<dbReference type="Proteomes" id="UP001197958">
    <property type="component" value="Unassembled WGS sequence"/>
</dbReference>
<comment type="caution">
    <text evidence="8">The sequence shown here is derived from an EMBL/GenBank/DDBJ whole genome shotgun (WGS) entry which is preliminary data.</text>
</comment>
<dbReference type="SMART" id="SM00382">
    <property type="entry name" value="AAA"/>
    <property type="match status" value="1"/>
</dbReference>